<dbReference type="Proteomes" id="UP001634394">
    <property type="component" value="Unassembled WGS sequence"/>
</dbReference>
<evidence type="ECO:0000256" key="1">
    <source>
        <dbReference type="ARBA" id="ARBA00004123"/>
    </source>
</evidence>
<feature type="domain" description="C2H2-type" evidence="17">
    <location>
        <begin position="365"/>
        <end position="392"/>
    </location>
</feature>
<dbReference type="FunFam" id="3.30.160.60:FF:000194">
    <property type="entry name" value="Fez family zinc finger protein 2"/>
    <property type="match status" value="1"/>
</dbReference>
<evidence type="ECO:0000256" key="11">
    <source>
        <dbReference type="ARBA" id="ARBA00023015"/>
    </source>
</evidence>
<evidence type="ECO:0000256" key="12">
    <source>
        <dbReference type="ARBA" id="ARBA00023125"/>
    </source>
</evidence>
<dbReference type="InterPro" id="IPR013087">
    <property type="entry name" value="Znf_C2H2_type"/>
</dbReference>
<keyword evidence="14" id="KW-0539">Nucleus</keyword>
<dbReference type="PROSITE" id="PS50157">
    <property type="entry name" value="ZINC_FINGER_C2H2_2"/>
    <property type="match status" value="6"/>
</dbReference>
<dbReference type="EMBL" id="JBJQND010000015">
    <property type="protein sequence ID" value="KAL3853341.1"/>
    <property type="molecule type" value="Genomic_DNA"/>
</dbReference>
<comment type="similarity">
    <text evidence="2">Belongs to the krueppel C2H2-type zinc-finger protein family.</text>
</comment>
<evidence type="ECO:0000313" key="18">
    <source>
        <dbReference type="EMBL" id="KAL3853341.1"/>
    </source>
</evidence>
<feature type="domain" description="C2H2-type" evidence="17">
    <location>
        <begin position="281"/>
        <end position="308"/>
    </location>
</feature>
<evidence type="ECO:0000256" key="10">
    <source>
        <dbReference type="ARBA" id="ARBA00022902"/>
    </source>
</evidence>
<dbReference type="AlphaFoldDB" id="A0ABD3UV65"/>
<dbReference type="GO" id="GO:0003677">
    <property type="term" value="F:DNA binding"/>
    <property type="evidence" value="ECO:0007669"/>
    <property type="project" value="UniProtKB-KW"/>
</dbReference>
<proteinExistence type="inferred from homology"/>
<evidence type="ECO:0000256" key="2">
    <source>
        <dbReference type="ARBA" id="ARBA00006991"/>
    </source>
</evidence>
<keyword evidence="11" id="KW-0805">Transcription regulation</keyword>
<dbReference type="GO" id="GO:0007399">
    <property type="term" value="P:nervous system development"/>
    <property type="evidence" value="ECO:0007669"/>
    <property type="project" value="UniProtKB-KW"/>
</dbReference>
<evidence type="ECO:0000256" key="3">
    <source>
        <dbReference type="ARBA" id="ARBA00022473"/>
    </source>
</evidence>
<feature type="region of interest" description="Disordered" evidence="16">
    <location>
        <begin position="1"/>
        <end position="75"/>
    </location>
</feature>
<evidence type="ECO:0000256" key="13">
    <source>
        <dbReference type="ARBA" id="ARBA00023163"/>
    </source>
</evidence>
<comment type="caution">
    <text evidence="18">The sequence shown here is derived from an EMBL/GenBank/DDBJ whole genome shotgun (WGS) entry which is preliminary data.</text>
</comment>
<dbReference type="FunFam" id="3.30.160.60:FF:000227">
    <property type="entry name" value="fez family zinc finger protein 1"/>
    <property type="match status" value="1"/>
</dbReference>
<gene>
    <name evidence="18" type="ORF">ACJMK2_016889</name>
</gene>
<dbReference type="PANTHER" id="PTHR16515">
    <property type="entry name" value="PR DOMAIN ZINC FINGER PROTEIN"/>
    <property type="match status" value="1"/>
</dbReference>
<reference evidence="18 19" key="1">
    <citation type="submission" date="2024-11" db="EMBL/GenBank/DDBJ databases">
        <title>Chromosome-level genome assembly of the freshwater bivalve Anodonta woodiana.</title>
        <authorList>
            <person name="Chen X."/>
        </authorList>
    </citation>
    <scope>NUCLEOTIDE SEQUENCE [LARGE SCALE GENOMIC DNA]</scope>
    <source>
        <strain evidence="18">MN2024</strain>
        <tissue evidence="18">Gills</tissue>
    </source>
</reference>
<dbReference type="FunFam" id="3.30.160.60:FF:000863">
    <property type="entry name" value="fez family zinc finger protein 2"/>
    <property type="match status" value="1"/>
</dbReference>
<organism evidence="18 19">
    <name type="scientific">Sinanodonta woodiana</name>
    <name type="common">Chinese pond mussel</name>
    <name type="synonym">Anodonta woodiana</name>
    <dbReference type="NCBI Taxonomy" id="1069815"/>
    <lineage>
        <taxon>Eukaryota</taxon>
        <taxon>Metazoa</taxon>
        <taxon>Spiralia</taxon>
        <taxon>Lophotrochozoa</taxon>
        <taxon>Mollusca</taxon>
        <taxon>Bivalvia</taxon>
        <taxon>Autobranchia</taxon>
        <taxon>Heteroconchia</taxon>
        <taxon>Palaeoheterodonta</taxon>
        <taxon>Unionida</taxon>
        <taxon>Unionoidea</taxon>
        <taxon>Unionidae</taxon>
        <taxon>Unioninae</taxon>
        <taxon>Sinanodonta</taxon>
    </lineage>
</organism>
<evidence type="ECO:0000256" key="14">
    <source>
        <dbReference type="ARBA" id="ARBA00023242"/>
    </source>
</evidence>
<evidence type="ECO:0000256" key="8">
    <source>
        <dbReference type="ARBA" id="ARBA00022782"/>
    </source>
</evidence>
<feature type="compositionally biased region" description="Basic and acidic residues" evidence="16">
    <location>
        <begin position="36"/>
        <end position="51"/>
    </location>
</feature>
<dbReference type="GO" id="GO:0008270">
    <property type="term" value="F:zinc ion binding"/>
    <property type="evidence" value="ECO:0007669"/>
    <property type="project" value="UniProtKB-KW"/>
</dbReference>
<evidence type="ECO:0000256" key="5">
    <source>
        <dbReference type="ARBA" id="ARBA00022723"/>
    </source>
</evidence>
<keyword evidence="10" id="KW-0524">Neurogenesis</keyword>
<dbReference type="SMART" id="SM00355">
    <property type="entry name" value="ZnF_C2H2"/>
    <property type="match status" value="6"/>
</dbReference>
<feature type="domain" description="C2H2-type" evidence="17">
    <location>
        <begin position="337"/>
        <end position="364"/>
    </location>
</feature>
<name>A0ABD3UV65_SINWO</name>
<keyword evidence="19" id="KW-1185">Reference proteome</keyword>
<dbReference type="GO" id="GO:0005634">
    <property type="term" value="C:nucleus"/>
    <property type="evidence" value="ECO:0007669"/>
    <property type="project" value="UniProtKB-SubCell"/>
</dbReference>
<evidence type="ECO:0000256" key="15">
    <source>
        <dbReference type="PROSITE-ProRule" id="PRU00042"/>
    </source>
</evidence>
<keyword evidence="4" id="KW-0678">Repressor</keyword>
<keyword evidence="3" id="KW-0217">Developmental protein</keyword>
<dbReference type="Pfam" id="PF13912">
    <property type="entry name" value="zf-C2H2_6"/>
    <property type="match status" value="1"/>
</dbReference>
<comment type="subcellular location">
    <subcellularLocation>
        <location evidence="1">Nucleus</location>
    </subcellularLocation>
</comment>
<evidence type="ECO:0000256" key="6">
    <source>
        <dbReference type="ARBA" id="ARBA00022737"/>
    </source>
</evidence>
<keyword evidence="5" id="KW-0479">Metal-binding</keyword>
<keyword evidence="13" id="KW-0804">Transcription</keyword>
<evidence type="ECO:0000313" key="19">
    <source>
        <dbReference type="Proteomes" id="UP001634394"/>
    </source>
</evidence>
<dbReference type="Pfam" id="PF00096">
    <property type="entry name" value="zf-C2H2"/>
    <property type="match status" value="5"/>
</dbReference>
<keyword evidence="9" id="KW-0862">Zinc</keyword>
<evidence type="ECO:0000256" key="16">
    <source>
        <dbReference type="SAM" id="MobiDB-lite"/>
    </source>
</evidence>
<feature type="domain" description="C2H2-type" evidence="17">
    <location>
        <begin position="253"/>
        <end position="280"/>
    </location>
</feature>
<feature type="domain" description="C2H2-type" evidence="17">
    <location>
        <begin position="309"/>
        <end position="336"/>
    </location>
</feature>
<keyword evidence="7 15" id="KW-0863">Zinc-finger</keyword>
<sequence length="502" mass="57038">MVGEIVVSGTGRDSMGPRKPNLKFSIEKIIGSSPKKNSDEPDEDKRMERFLMTETEQIGQDARSVDPDNSDNNEGAKIHETLQQTFLATHYQQATAAAVLNVEMQRRQSHSYNGGSVQDVALWPYLHPAFVFGRLPLDEYRAQILQHLAFSQQYHFDMKDCSYSALELYKLASTQYSGQKGFHRRSEMDQSHVTFHGKKTSTVVDSLQDTGVERDTDNGQIKHSDKNIETEDSKNENALLKFKKSTVKSQKTFKCPECGKVFNAHYNLTRHMPVHTGARPFICKVCGKGFRQASTLCRHKIIHTSEKPHKCNTCGKAFNRSSTLNTHMRIHLNYKPYVCEYCGKGFHQKGNYKNHRLTHSTEKQYKCNICNKAFHQIYNLTFHMHTHNEKKPYTCNECGKGFCRNFDLKKHMRKLHDGSSAMKGLNSASDMQTSSTCLSLTHQGMFPTQASFRGQNVHGQFLTGCHNLIPQTSPFACQRNMISPYFLTPGATSLLQKISSLI</sequence>
<dbReference type="InterPro" id="IPR050331">
    <property type="entry name" value="Zinc_finger"/>
</dbReference>
<evidence type="ECO:0000256" key="7">
    <source>
        <dbReference type="ARBA" id="ARBA00022771"/>
    </source>
</evidence>
<feature type="domain" description="C2H2-type" evidence="17">
    <location>
        <begin position="393"/>
        <end position="421"/>
    </location>
</feature>
<keyword evidence="6" id="KW-0677">Repeat</keyword>
<protein>
    <recommendedName>
        <fullName evidence="17">C2H2-type domain-containing protein</fullName>
    </recommendedName>
</protein>
<evidence type="ECO:0000256" key="4">
    <source>
        <dbReference type="ARBA" id="ARBA00022491"/>
    </source>
</evidence>
<dbReference type="InterPro" id="IPR036236">
    <property type="entry name" value="Znf_C2H2_sf"/>
</dbReference>
<dbReference type="PROSITE" id="PS00028">
    <property type="entry name" value="ZINC_FINGER_C2H2_1"/>
    <property type="match status" value="6"/>
</dbReference>
<evidence type="ECO:0000256" key="9">
    <source>
        <dbReference type="ARBA" id="ARBA00022833"/>
    </source>
</evidence>
<dbReference type="GO" id="GO:0030154">
    <property type="term" value="P:cell differentiation"/>
    <property type="evidence" value="ECO:0007669"/>
    <property type="project" value="UniProtKB-KW"/>
</dbReference>
<accession>A0ABD3UV65</accession>
<dbReference type="PANTHER" id="PTHR16515:SF35">
    <property type="entry name" value="FEZ FAMILY ZINC FINGER PROTEIN 2"/>
    <property type="match status" value="1"/>
</dbReference>
<evidence type="ECO:0000259" key="17">
    <source>
        <dbReference type="PROSITE" id="PS50157"/>
    </source>
</evidence>
<dbReference type="SUPFAM" id="SSF57667">
    <property type="entry name" value="beta-beta-alpha zinc fingers"/>
    <property type="match status" value="3"/>
</dbReference>
<keyword evidence="12" id="KW-0238">DNA-binding</keyword>
<keyword evidence="8" id="KW-0221">Differentiation</keyword>
<dbReference type="FunFam" id="3.30.160.60:FF:000164">
    <property type="entry name" value="Fez family zinc finger protein 2"/>
    <property type="match status" value="1"/>
</dbReference>
<dbReference type="FunFam" id="3.30.160.60:FF:000103">
    <property type="entry name" value="FEZ family zinc finger 1"/>
    <property type="match status" value="1"/>
</dbReference>
<dbReference type="FunFam" id="3.30.160.60:FF:000251">
    <property type="entry name" value="FEZ family zinc finger 2"/>
    <property type="match status" value="1"/>
</dbReference>
<dbReference type="Gene3D" id="3.30.160.60">
    <property type="entry name" value="Classic Zinc Finger"/>
    <property type="match status" value="6"/>
</dbReference>